<name>A0A7W9G7P1_9ACTN</name>
<dbReference type="GO" id="GO:0016853">
    <property type="term" value="F:isomerase activity"/>
    <property type="evidence" value="ECO:0007669"/>
    <property type="project" value="UniProtKB-KW"/>
</dbReference>
<comment type="caution">
    <text evidence="1">The sequence shown here is derived from an EMBL/GenBank/DDBJ whole genome shotgun (WGS) entry which is preliminary data.</text>
</comment>
<evidence type="ECO:0000313" key="1">
    <source>
        <dbReference type="EMBL" id="MBB5778755.1"/>
    </source>
</evidence>
<proteinExistence type="predicted"/>
<protein>
    <submittedName>
        <fullName evidence="1">2-methylaconitate cis-trans-isomerase PrpF</fullName>
    </submittedName>
</protein>
<keyword evidence="2" id="KW-1185">Reference proteome</keyword>
<accession>A0A7W9G7P1</accession>
<organism evidence="1 2">
    <name type="scientific">Nonomuraea jabiensis</name>
    <dbReference type="NCBI Taxonomy" id="882448"/>
    <lineage>
        <taxon>Bacteria</taxon>
        <taxon>Bacillati</taxon>
        <taxon>Actinomycetota</taxon>
        <taxon>Actinomycetes</taxon>
        <taxon>Streptosporangiales</taxon>
        <taxon>Streptosporangiaceae</taxon>
        <taxon>Nonomuraea</taxon>
    </lineage>
</organism>
<dbReference type="AlphaFoldDB" id="A0A7W9G7P1"/>
<dbReference type="EMBL" id="JACHMB010000001">
    <property type="protein sequence ID" value="MBB5778755.1"/>
    <property type="molecule type" value="Genomic_DNA"/>
</dbReference>
<gene>
    <name evidence="1" type="ORF">HD596_005511</name>
</gene>
<keyword evidence="1" id="KW-0413">Isomerase</keyword>
<sequence>MRGGTSKGAYFLARDLPRDPRKRVQSLRVRAGKLMGLGDVTGDERSAA</sequence>
<reference evidence="1 2" key="1">
    <citation type="submission" date="2020-08" db="EMBL/GenBank/DDBJ databases">
        <title>Sequencing the genomes of 1000 actinobacteria strains.</title>
        <authorList>
            <person name="Klenk H.-P."/>
        </authorList>
    </citation>
    <scope>NUCLEOTIDE SEQUENCE [LARGE SCALE GENOMIC DNA]</scope>
    <source>
        <strain evidence="1 2">DSM 45507</strain>
    </source>
</reference>
<dbReference type="Proteomes" id="UP000579153">
    <property type="component" value="Unassembled WGS sequence"/>
</dbReference>
<dbReference type="SUPFAM" id="SSF54506">
    <property type="entry name" value="Diaminopimelate epimerase-like"/>
    <property type="match status" value="1"/>
</dbReference>
<evidence type="ECO:0000313" key="2">
    <source>
        <dbReference type="Proteomes" id="UP000579153"/>
    </source>
</evidence>
<dbReference type="Gene3D" id="3.10.310.10">
    <property type="entry name" value="Diaminopimelate Epimerase, Chain A, domain 1"/>
    <property type="match status" value="1"/>
</dbReference>